<reference evidence="2 3" key="1">
    <citation type="submission" date="2020-01" db="EMBL/GenBank/DDBJ databases">
        <title>Frigidibacter albus SP32T (=CGMCC 1.13995T).</title>
        <authorList>
            <person name="Liao X."/>
        </authorList>
    </citation>
    <scope>NUCLEOTIDE SEQUENCE [LARGE SCALE GENOMIC DNA]</scope>
    <source>
        <strain evidence="2 3">SP32</strain>
    </source>
</reference>
<protein>
    <submittedName>
        <fullName evidence="2">Glucose-6-phosphate isomerase</fullName>
    </submittedName>
</protein>
<feature type="signal peptide" evidence="1">
    <location>
        <begin position="1"/>
        <end position="20"/>
    </location>
</feature>
<dbReference type="GO" id="GO:0016853">
    <property type="term" value="F:isomerase activity"/>
    <property type="evidence" value="ECO:0007669"/>
    <property type="project" value="UniProtKB-KW"/>
</dbReference>
<comment type="caution">
    <text evidence="2">The sequence shown here is derived from an EMBL/GenBank/DDBJ whole genome shotgun (WGS) entry which is preliminary data.</text>
</comment>
<dbReference type="PROSITE" id="PS51257">
    <property type="entry name" value="PROKAR_LIPOPROTEIN"/>
    <property type="match status" value="1"/>
</dbReference>
<evidence type="ECO:0000313" key="2">
    <source>
        <dbReference type="EMBL" id="MZQ88506.1"/>
    </source>
</evidence>
<sequence>MTKKLMMLLCAGTLSLSACTGYTPNQNAAIGGLTGAAAGLAAADLADGSDTVKVAAALGGGAAGAAIGSNVGARKCTYTDGTPAPCPNRY</sequence>
<dbReference type="RefSeq" id="WP_161344189.1">
    <property type="nucleotide sequence ID" value="NZ_BMGW01000003.1"/>
</dbReference>
<evidence type="ECO:0000256" key="1">
    <source>
        <dbReference type="SAM" id="SignalP"/>
    </source>
</evidence>
<feature type="chain" id="PRO_5026989850" evidence="1">
    <location>
        <begin position="21"/>
        <end position="90"/>
    </location>
</feature>
<dbReference type="Proteomes" id="UP000477083">
    <property type="component" value="Unassembled WGS sequence"/>
</dbReference>
<proteinExistence type="predicted"/>
<organism evidence="2 3">
    <name type="scientific">Frigidibacter albus</name>
    <dbReference type="NCBI Taxonomy" id="1465486"/>
    <lineage>
        <taxon>Bacteria</taxon>
        <taxon>Pseudomonadati</taxon>
        <taxon>Pseudomonadota</taxon>
        <taxon>Alphaproteobacteria</taxon>
        <taxon>Rhodobacterales</taxon>
        <taxon>Paracoccaceae</taxon>
        <taxon>Frigidibacter</taxon>
    </lineage>
</organism>
<evidence type="ECO:0000313" key="3">
    <source>
        <dbReference type="Proteomes" id="UP000477083"/>
    </source>
</evidence>
<keyword evidence="3" id="KW-1185">Reference proteome</keyword>
<keyword evidence="2" id="KW-0413">Isomerase</keyword>
<accession>A0A6L8VFS5</accession>
<dbReference type="EMBL" id="WWNR01000003">
    <property type="protein sequence ID" value="MZQ88506.1"/>
    <property type="molecule type" value="Genomic_DNA"/>
</dbReference>
<gene>
    <name evidence="2" type="ORF">GS660_05285</name>
</gene>
<dbReference type="AlphaFoldDB" id="A0A6L8VFS5"/>
<name>A0A6L8VFS5_9RHOB</name>
<keyword evidence="1" id="KW-0732">Signal</keyword>